<organismHost>
    <name type="scientific">Cafeteria roenbergensis</name>
    <name type="common">Marine flagellate</name>
    <dbReference type="NCBI Taxonomy" id="33653"/>
</organismHost>
<dbReference type="PROSITE" id="PS51188">
    <property type="entry name" value="ZF_CR"/>
    <property type="match status" value="1"/>
</dbReference>
<dbReference type="SUPFAM" id="SSF49493">
    <property type="entry name" value="HSP40/DnaJ peptide-binding domain"/>
    <property type="match status" value="2"/>
</dbReference>
<dbReference type="GO" id="GO:0009408">
    <property type="term" value="P:response to heat"/>
    <property type="evidence" value="ECO:0007669"/>
    <property type="project" value="InterPro"/>
</dbReference>
<dbReference type="EMBL" id="GU244497">
    <property type="protein sequence ID" value="ADO67160.1"/>
    <property type="molecule type" value="Genomic_DNA"/>
</dbReference>
<dbReference type="InterPro" id="IPR018253">
    <property type="entry name" value="DnaJ_domain_CS"/>
</dbReference>
<keyword evidence="10" id="KW-1185">Reference proteome</keyword>
<evidence type="ECO:0000256" key="2">
    <source>
        <dbReference type="ARBA" id="ARBA00022737"/>
    </source>
</evidence>
<dbReference type="GO" id="GO:0006457">
    <property type="term" value="P:protein folding"/>
    <property type="evidence" value="ECO:0007669"/>
    <property type="project" value="InterPro"/>
</dbReference>
<dbReference type="CDD" id="cd10719">
    <property type="entry name" value="DnaJ_zf"/>
    <property type="match status" value="1"/>
</dbReference>
<evidence type="ECO:0000259" key="8">
    <source>
        <dbReference type="PROSITE" id="PS51188"/>
    </source>
</evidence>
<gene>
    <name evidence="9" type="ORF">crov127</name>
</gene>
<dbReference type="InterPro" id="IPR012724">
    <property type="entry name" value="DnaJ"/>
</dbReference>
<name>E3T4P7_CROVB</name>
<evidence type="ECO:0000313" key="9">
    <source>
        <dbReference type="EMBL" id="ADO67160.1"/>
    </source>
</evidence>
<proteinExistence type="inferred from homology"/>
<dbReference type="InterPro" id="IPR008971">
    <property type="entry name" value="HSP40/DnaJ_pept-bd"/>
</dbReference>
<dbReference type="PANTHER" id="PTHR43888">
    <property type="entry name" value="DNAJ-LIKE-2, ISOFORM A-RELATED"/>
    <property type="match status" value="1"/>
</dbReference>
<dbReference type="FunFam" id="1.10.287.110:FF:000041">
    <property type="entry name" value="Chaperone protein DNAj, putative"/>
    <property type="match status" value="1"/>
</dbReference>
<keyword evidence="6" id="KW-0175">Coiled coil</keyword>
<evidence type="ECO:0000256" key="5">
    <source>
        <dbReference type="PROSITE-ProRule" id="PRU00546"/>
    </source>
</evidence>
<evidence type="ECO:0000259" key="7">
    <source>
        <dbReference type="PROSITE" id="PS50076"/>
    </source>
</evidence>
<dbReference type="HAMAP" id="MF_01152">
    <property type="entry name" value="DnaJ"/>
    <property type="match status" value="1"/>
</dbReference>
<dbReference type="RefSeq" id="YP_003969759.1">
    <property type="nucleotide sequence ID" value="NC_014637.1"/>
</dbReference>
<dbReference type="CDD" id="cd06257">
    <property type="entry name" value="DnaJ"/>
    <property type="match status" value="1"/>
</dbReference>
<dbReference type="SUPFAM" id="SSF57938">
    <property type="entry name" value="DnaJ/Hsp40 cysteine-rich domain"/>
    <property type="match status" value="1"/>
</dbReference>
<dbReference type="InterPro" id="IPR001305">
    <property type="entry name" value="HSP_DnaJ_Cys-rich_dom"/>
</dbReference>
<evidence type="ECO:0000256" key="4">
    <source>
        <dbReference type="ARBA" id="ARBA00022833"/>
    </source>
</evidence>
<keyword evidence="4 5" id="KW-0862">Zinc</keyword>
<dbReference type="GO" id="GO:0008270">
    <property type="term" value="F:zinc ion binding"/>
    <property type="evidence" value="ECO:0007669"/>
    <property type="project" value="UniProtKB-KW"/>
</dbReference>
<dbReference type="InterPro" id="IPR002939">
    <property type="entry name" value="DnaJ_C"/>
</dbReference>
<reference evidence="9 10" key="1">
    <citation type="journal article" date="2010" name="Proc. Natl. Acad. Sci. U.S.A.">
        <title>Giant virus with a remarkable complement of genes infects marine zooplankton.</title>
        <authorList>
            <person name="Fischer M.G."/>
            <person name="Allen M.J."/>
            <person name="Wilson W.H."/>
            <person name="Suttle C.A."/>
        </authorList>
    </citation>
    <scope>NUCLEOTIDE SEQUENCE [LARGE SCALE GENOMIC DNA]</scope>
    <source>
        <strain evidence="9 10">BV-PW1</strain>
    </source>
</reference>
<keyword evidence="1 5" id="KW-0479">Metal-binding</keyword>
<keyword evidence="2" id="KW-0677">Repeat</keyword>
<evidence type="ECO:0000313" key="10">
    <source>
        <dbReference type="Proteomes" id="UP000029781"/>
    </source>
</evidence>
<feature type="domain" description="CR-type" evidence="8">
    <location>
        <begin position="148"/>
        <end position="230"/>
    </location>
</feature>
<protein>
    <submittedName>
        <fullName evidence="9">Putative DnaJ/Hsp40</fullName>
    </submittedName>
</protein>
<evidence type="ECO:0000256" key="1">
    <source>
        <dbReference type="ARBA" id="ARBA00022723"/>
    </source>
</evidence>
<dbReference type="SMART" id="SM00271">
    <property type="entry name" value="DnaJ"/>
    <property type="match status" value="1"/>
</dbReference>
<dbReference type="Pfam" id="PF00226">
    <property type="entry name" value="DnaJ"/>
    <property type="match status" value="1"/>
</dbReference>
<dbReference type="InterPro" id="IPR036410">
    <property type="entry name" value="HSP_DnaJ_Cys-rich_dom_sf"/>
</dbReference>
<dbReference type="KEGG" id="vg:9887529"/>
<dbReference type="Gene3D" id="2.10.230.10">
    <property type="entry name" value="Heat shock protein DnaJ, cysteine-rich domain"/>
    <property type="match status" value="1"/>
</dbReference>
<dbReference type="GO" id="GO:0051082">
    <property type="term" value="F:unfolded protein binding"/>
    <property type="evidence" value="ECO:0007669"/>
    <property type="project" value="InterPro"/>
</dbReference>
<sequence length="402" mass="44774">MNSDTKLYDILGINKNATEAEIKKAYRKLAVKHHPDKNQNNKQEAEQKFKEISEAYSILSDSDKRQKYDQFGMAGVREDGGPGGPGGFDPRDLFAQFFGGGGPFGGNSPFGGGSPFGGSFFGGGGNQQQDDNILIINFPLTLEQMYNGGTKEIKYKIKVGCNVCNETGSKSKKQTTCKKCDGKGKVLRVMQMGPFSQKEVAICQDCYGTGKSKPNDPCDDCNGKGYNFVEKTIRVPIRKNISEGQKIIVENKGHQLKGKKGKLILNTSVIPHDIYQRDDDNLLCPLDITLAQAVCGFTKTLKFLDGKNLYLKYTQPINHNEIKVIPKMGFNQGVLIIKFNIKLDVPLILSDKDKTTIKKLLSVSEKDKQELEKEITQEKEYQQNKSKYHLGHMVSVEDYQNS</sequence>
<dbReference type="GO" id="GO:0005524">
    <property type="term" value="F:ATP binding"/>
    <property type="evidence" value="ECO:0007669"/>
    <property type="project" value="InterPro"/>
</dbReference>
<dbReference type="PROSITE" id="PS50076">
    <property type="entry name" value="DNAJ_2"/>
    <property type="match status" value="1"/>
</dbReference>
<feature type="domain" description="J" evidence="7">
    <location>
        <begin position="6"/>
        <end position="72"/>
    </location>
</feature>
<evidence type="ECO:0000256" key="3">
    <source>
        <dbReference type="ARBA" id="ARBA00022771"/>
    </source>
</evidence>
<dbReference type="OrthoDB" id="9756at10239"/>
<feature type="zinc finger region" description="CR-type" evidence="5">
    <location>
        <begin position="148"/>
        <end position="230"/>
    </location>
</feature>
<dbReference type="CDD" id="cd10747">
    <property type="entry name" value="DnaJ_C"/>
    <property type="match status" value="1"/>
</dbReference>
<dbReference type="FunFam" id="2.10.230.10:FF:000001">
    <property type="entry name" value="DnaJ subfamily A member 2"/>
    <property type="match status" value="1"/>
</dbReference>
<dbReference type="GO" id="GO:0030544">
    <property type="term" value="F:Hsp70 protein binding"/>
    <property type="evidence" value="ECO:0007669"/>
    <property type="project" value="InterPro"/>
</dbReference>
<dbReference type="InterPro" id="IPR044713">
    <property type="entry name" value="DNJA1/2-like"/>
</dbReference>
<dbReference type="PROSITE" id="PS00636">
    <property type="entry name" value="DNAJ_1"/>
    <property type="match status" value="1"/>
</dbReference>
<dbReference type="SUPFAM" id="SSF46565">
    <property type="entry name" value="Chaperone J-domain"/>
    <property type="match status" value="1"/>
</dbReference>
<dbReference type="Gene3D" id="1.10.287.110">
    <property type="entry name" value="DnaJ domain"/>
    <property type="match status" value="1"/>
</dbReference>
<dbReference type="InterPro" id="IPR036869">
    <property type="entry name" value="J_dom_sf"/>
</dbReference>
<accession>E3T4P7</accession>
<dbReference type="Pfam" id="PF01556">
    <property type="entry name" value="DnaJ_C"/>
    <property type="match status" value="1"/>
</dbReference>
<evidence type="ECO:0000256" key="6">
    <source>
        <dbReference type="SAM" id="Coils"/>
    </source>
</evidence>
<dbReference type="GeneID" id="9887529"/>
<keyword evidence="3 5" id="KW-0863">Zinc-finger</keyword>
<dbReference type="InterPro" id="IPR001623">
    <property type="entry name" value="DnaJ_domain"/>
</dbReference>
<dbReference type="Pfam" id="PF00684">
    <property type="entry name" value="DnaJ_CXXCXGXG"/>
    <property type="match status" value="1"/>
</dbReference>
<dbReference type="Gene3D" id="2.60.260.20">
    <property type="entry name" value="Urease metallochaperone UreE, N-terminal domain"/>
    <property type="match status" value="2"/>
</dbReference>
<feature type="coiled-coil region" evidence="6">
    <location>
        <begin position="354"/>
        <end position="381"/>
    </location>
</feature>
<organism evidence="9 10">
    <name type="scientific">Cafeteria roenbergensis virus (strain BV-PW1)</name>
    <name type="common">CroV</name>
    <dbReference type="NCBI Taxonomy" id="693272"/>
    <lineage>
        <taxon>Viruses</taxon>
        <taxon>Varidnaviria</taxon>
        <taxon>Bamfordvirae</taxon>
        <taxon>Nucleocytoviricota</taxon>
        <taxon>Megaviricetes</taxon>
        <taxon>Imitervirales</taxon>
        <taxon>Mimiviridae</taxon>
        <taxon>Aliimimivirinae</taxon>
        <taxon>Rheavirus</taxon>
        <taxon>Rheavirus sinusmexicani</taxon>
    </lineage>
</organism>
<dbReference type="Proteomes" id="UP000029781">
    <property type="component" value="Segment"/>
</dbReference>
<dbReference type="PRINTS" id="PR00625">
    <property type="entry name" value="JDOMAIN"/>
</dbReference>